<gene>
    <name evidence="2" type="ORF">B0J15DRAFT_567678</name>
</gene>
<sequence length="201" mass="21663">MMTRGRRRRDGWEGGARQRSGCGSRSLFNGRLKKTQSPKPRQAWDGVFSGDPRLLGVIWELAGALGVAGERRLTVECRGWFSGRSRGCENLKPPTGGGVEGVHHQVPCHGSSTAFYPQGTRHGQGLAALQDAVKQSQRTPVLLSQPAAHPRGPLSPLNGRRPGGQRAVAQRRWGRHLGGNLARALSGHALSFQRTRSPAAS</sequence>
<protein>
    <submittedName>
        <fullName evidence="2">Uncharacterized protein</fullName>
    </submittedName>
</protein>
<dbReference type="EMBL" id="JAGTJS010000002">
    <property type="protein sequence ID" value="KAH7274159.1"/>
    <property type="molecule type" value="Genomic_DNA"/>
</dbReference>
<dbReference type="AlphaFoldDB" id="A0A9P9L587"/>
<name>A0A9P9L587_FUSSL</name>
<feature type="region of interest" description="Disordered" evidence="1">
    <location>
        <begin position="136"/>
        <end position="168"/>
    </location>
</feature>
<keyword evidence="3" id="KW-1185">Reference proteome</keyword>
<proteinExistence type="predicted"/>
<accession>A0A9P9L587</accession>
<reference evidence="2" key="1">
    <citation type="journal article" date="2021" name="Nat. Commun.">
        <title>Genetic determinants of endophytism in the Arabidopsis root mycobiome.</title>
        <authorList>
            <person name="Mesny F."/>
            <person name="Miyauchi S."/>
            <person name="Thiergart T."/>
            <person name="Pickel B."/>
            <person name="Atanasova L."/>
            <person name="Karlsson M."/>
            <person name="Huettel B."/>
            <person name="Barry K.W."/>
            <person name="Haridas S."/>
            <person name="Chen C."/>
            <person name="Bauer D."/>
            <person name="Andreopoulos W."/>
            <person name="Pangilinan J."/>
            <person name="LaButti K."/>
            <person name="Riley R."/>
            <person name="Lipzen A."/>
            <person name="Clum A."/>
            <person name="Drula E."/>
            <person name="Henrissat B."/>
            <person name="Kohler A."/>
            <person name="Grigoriev I.V."/>
            <person name="Martin F.M."/>
            <person name="Hacquard S."/>
        </authorList>
    </citation>
    <scope>NUCLEOTIDE SEQUENCE</scope>
    <source>
        <strain evidence="2">FSSC 5 MPI-SDFR-AT-0091</strain>
    </source>
</reference>
<organism evidence="2 3">
    <name type="scientific">Fusarium solani</name>
    <name type="common">Filamentous fungus</name>
    <dbReference type="NCBI Taxonomy" id="169388"/>
    <lineage>
        <taxon>Eukaryota</taxon>
        <taxon>Fungi</taxon>
        <taxon>Dikarya</taxon>
        <taxon>Ascomycota</taxon>
        <taxon>Pezizomycotina</taxon>
        <taxon>Sordariomycetes</taxon>
        <taxon>Hypocreomycetidae</taxon>
        <taxon>Hypocreales</taxon>
        <taxon>Nectriaceae</taxon>
        <taxon>Fusarium</taxon>
        <taxon>Fusarium solani species complex</taxon>
    </lineage>
</organism>
<evidence type="ECO:0000313" key="3">
    <source>
        <dbReference type="Proteomes" id="UP000736672"/>
    </source>
</evidence>
<evidence type="ECO:0000256" key="1">
    <source>
        <dbReference type="SAM" id="MobiDB-lite"/>
    </source>
</evidence>
<dbReference type="Proteomes" id="UP000736672">
    <property type="component" value="Unassembled WGS sequence"/>
</dbReference>
<evidence type="ECO:0000313" key="2">
    <source>
        <dbReference type="EMBL" id="KAH7274159.1"/>
    </source>
</evidence>
<comment type="caution">
    <text evidence="2">The sequence shown here is derived from an EMBL/GenBank/DDBJ whole genome shotgun (WGS) entry which is preliminary data.</text>
</comment>
<feature type="region of interest" description="Disordered" evidence="1">
    <location>
        <begin position="1"/>
        <end position="44"/>
    </location>
</feature>